<comment type="caution">
    <text evidence="1">The sequence shown here is derived from an EMBL/GenBank/DDBJ whole genome shotgun (WGS) entry which is preliminary data.</text>
</comment>
<proteinExistence type="predicted"/>
<evidence type="ECO:0000313" key="1">
    <source>
        <dbReference type="EMBL" id="KAJ8622420.1"/>
    </source>
</evidence>
<accession>A0ACC2KN32</accession>
<protein>
    <submittedName>
        <fullName evidence="1">Uncharacterized protein</fullName>
    </submittedName>
</protein>
<organism evidence="1 2">
    <name type="scientific">Persea americana</name>
    <name type="common">Avocado</name>
    <dbReference type="NCBI Taxonomy" id="3435"/>
    <lineage>
        <taxon>Eukaryota</taxon>
        <taxon>Viridiplantae</taxon>
        <taxon>Streptophyta</taxon>
        <taxon>Embryophyta</taxon>
        <taxon>Tracheophyta</taxon>
        <taxon>Spermatophyta</taxon>
        <taxon>Magnoliopsida</taxon>
        <taxon>Magnoliidae</taxon>
        <taxon>Laurales</taxon>
        <taxon>Lauraceae</taxon>
        <taxon>Persea</taxon>
    </lineage>
</organism>
<dbReference type="EMBL" id="CM056818">
    <property type="protein sequence ID" value="KAJ8622420.1"/>
    <property type="molecule type" value="Genomic_DNA"/>
</dbReference>
<sequence>MLKAGLRGDSFTFPFVAKACAKLNLLMDGKKIHAHTFLLGFQHDVFVQTAIMIDMYSKCADLASSRQMFEEMPTRSLVSWNSMISTYSRHFQIDESLGLFKEMRVHGFEPNSSKDRALLIRHLRRSVILSLYCAQ</sequence>
<reference evidence="1 2" key="1">
    <citation type="journal article" date="2022" name="Hortic Res">
        <title>A haplotype resolved chromosomal level avocado genome allows analysis of novel avocado genes.</title>
        <authorList>
            <person name="Nath O."/>
            <person name="Fletcher S.J."/>
            <person name="Hayward A."/>
            <person name="Shaw L.M."/>
            <person name="Masouleh A.K."/>
            <person name="Furtado A."/>
            <person name="Henry R.J."/>
            <person name="Mitter N."/>
        </authorList>
    </citation>
    <scope>NUCLEOTIDE SEQUENCE [LARGE SCALE GENOMIC DNA]</scope>
    <source>
        <strain evidence="2">cv. Hass</strain>
    </source>
</reference>
<gene>
    <name evidence="1" type="ORF">MRB53_030949</name>
</gene>
<keyword evidence="2" id="KW-1185">Reference proteome</keyword>
<evidence type="ECO:0000313" key="2">
    <source>
        <dbReference type="Proteomes" id="UP001234297"/>
    </source>
</evidence>
<name>A0ACC2KN32_PERAE</name>
<dbReference type="Proteomes" id="UP001234297">
    <property type="component" value="Chromosome 10"/>
</dbReference>